<proteinExistence type="inferred from homology"/>
<dbReference type="KEGG" id="tmn:UCRPA7_4579"/>
<dbReference type="Pfam" id="PF04909">
    <property type="entry name" value="Amidohydro_2"/>
    <property type="match status" value="1"/>
</dbReference>
<sequence>MAQEYKSRLVALDPSVNYLMTLYLHPSITPDVVREAKKAGIVGIKSYPAGVTTNSASGVLDYEMFYPVFEAMQEEGLVLNLHGECPSDQKEITILNAESKFLPTLKSLNERFPRLKIVLEHCTTADAVKTVEACGPTVVGTITAHHLFLIIDDWAGDVFCYCKPVAKLPIDRNALLNAVVRSKGKFFLGTDSAPHPLEAKKGLKSNTAAGVFTQPYCVPYVLTALEDAVKRGDIEEEAITQELLEGFLGGYGRKFYGIESTNEKIRVSKGNEVIVDSIKGDGLEVVPFRNAKMLCYQGLTIACDPLLMSNSEMLVLVEFGSLLGFLILLIVIMGIQGSQ</sequence>
<evidence type="ECO:0000256" key="1">
    <source>
        <dbReference type="ARBA" id="ARBA00004880"/>
    </source>
</evidence>
<evidence type="ECO:0000256" key="8">
    <source>
        <dbReference type="SAM" id="Phobius"/>
    </source>
</evidence>
<evidence type="ECO:0000256" key="3">
    <source>
        <dbReference type="ARBA" id="ARBA00012860"/>
    </source>
</evidence>
<feature type="transmembrane region" description="Helical" evidence="8">
    <location>
        <begin position="313"/>
        <end position="335"/>
    </location>
</feature>
<evidence type="ECO:0000259" key="9">
    <source>
        <dbReference type="Pfam" id="PF04909"/>
    </source>
</evidence>
<dbReference type="EC" id="3.5.2.3" evidence="3"/>
<dbReference type="GO" id="GO:0046872">
    <property type="term" value="F:metal ion binding"/>
    <property type="evidence" value="ECO:0007669"/>
    <property type="project" value="UniProtKB-KW"/>
</dbReference>
<keyword evidence="7" id="KW-0665">Pyrimidine biosynthesis</keyword>
<keyword evidence="6" id="KW-0862">Zinc</keyword>
<dbReference type="GO" id="GO:0005737">
    <property type="term" value="C:cytoplasm"/>
    <property type="evidence" value="ECO:0007669"/>
    <property type="project" value="TreeGrafter"/>
</dbReference>
<reference evidence="11" key="1">
    <citation type="journal article" date="2013" name="Genome Announc.">
        <title>Draft genome sequence of the ascomycete Phaeoacremonium aleophilum strain UCR-PA7, a causal agent of the esca disease complex in grapevines.</title>
        <authorList>
            <person name="Blanco-Ulate B."/>
            <person name="Rolshausen P."/>
            <person name="Cantu D."/>
        </authorList>
    </citation>
    <scope>NUCLEOTIDE SEQUENCE [LARGE SCALE GENOMIC DNA]</scope>
    <source>
        <strain evidence="11">UCR-PA7</strain>
    </source>
</reference>
<dbReference type="InterPro" id="IPR002195">
    <property type="entry name" value="Dihydroorotase_CS"/>
</dbReference>
<evidence type="ECO:0000313" key="10">
    <source>
        <dbReference type="EMBL" id="EON99908.1"/>
    </source>
</evidence>
<gene>
    <name evidence="10" type="ORF">UCRPA7_4579</name>
</gene>
<dbReference type="InterPro" id="IPR006680">
    <property type="entry name" value="Amidohydro-rel"/>
</dbReference>
<dbReference type="EMBL" id="KB933121">
    <property type="protein sequence ID" value="EON99908.1"/>
    <property type="molecule type" value="Genomic_DNA"/>
</dbReference>
<dbReference type="Proteomes" id="UP000014074">
    <property type="component" value="Unassembled WGS sequence"/>
</dbReference>
<dbReference type="GeneID" id="19325042"/>
<name>R8BKL9_PHAM7</name>
<evidence type="ECO:0000256" key="4">
    <source>
        <dbReference type="ARBA" id="ARBA00022723"/>
    </source>
</evidence>
<dbReference type="GO" id="GO:0044205">
    <property type="term" value="P:'de novo' UMP biosynthetic process"/>
    <property type="evidence" value="ECO:0007669"/>
    <property type="project" value="UniProtKB-UniPathway"/>
</dbReference>
<comment type="similarity">
    <text evidence="2">Belongs to the metallo-dependent hydrolases superfamily. DHOase family. Class II DHOase subfamily.</text>
</comment>
<dbReference type="GO" id="GO:0004151">
    <property type="term" value="F:dihydroorotase activity"/>
    <property type="evidence" value="ECO:0007669"/>
    <property type="project" value="UniProtKB-EC"/>
</dbReference>
<dbReference type="RefSeq" id="XP_007915321.1">
    <property type="nucleotide sequence ID" value="XM_007917130.1"/>
</dbReference>
<organism evidence="10 11">
    <name type="scientific">Phaeoacremonium minimum (strain UCR-PA7)</name>
    <name type="common">Esca disease fungus</name>
    <name type="synonym">Togninia minima</name>
    <dbReference type="NCBI Taxonomy" id="1286976"/>
    <lineage>
        <taxon>Eukaryota</taxon>
        <taxon>Fungi</taxon>
        <taxon>Dikarya</taxon>
        <taxon>Ascomycota</taxon>
        <taxon>Pezizomycotina</taxon>
        <taxon>Sordariomycetes</taxon>
        <taxon>Sordariomycetidae</taxon>
        <taxon>Togniniales</taxon>
        <taxon>Togniniaceae</taxon>
        <taxon>Phaeoacremonium</taxon>
    </lineage>
</organism>
<dbReference type="PROSITE" id="PS00483">
    <property type="entry name" value="DIHYDROOROTASE_2"/>
    <property type="match status" value="1"/>
</dbReference>
<dbReference type="GO" id="GO:0006207">
    <property type="term" value="P:'de novo' pyrimidine nucleobase biosynthetic process"/>
    <property type="evidence" value="ECO:0007669"/>
    <property type="project" value="EnsemblFungi"/>
</dbReference>
<dbReference type="eggNOG" id="KOG2902">
    <property type="taxonomic scope" value="Eukaryota"/>
</dbReference>
<keyword evidence="4" id="KW-0479">Metal-binding</keyword>
<keyword evidence="5" id="KW-0378">Hydrolase</keyword>
<evidence type="ECO:0000256" key="5">
    <source>
        <dbReference type="ARBA" id="ARBA00022801"/>
    </source>
</evidence>
<dbReference type="OrthoDB" id="1670005at2759"/>
<dbReference type="InterPro" id="IPR004721">
    <property type="entry name" value="DHOdimr"/>
</dbReference>
<dbReference type="PIRSF" id="PIRSF001237">
    <property type="entry name" value="DHOdimr"/>
    <property type="match status" value="1"/>
</dbReference>
<feature type="domain" description="Amidohydrolase-related" evidence="9">
    <location>
        <begin position="34"/>
        <end position="125"/>
    </location>
</feature>
<dbReference type="PANTHER" id="PTHR43137:SF1">
    <property type="entry name" value="DIHYDROOROTASE"/>
    <property type="match status" value="1"/>
</dbReference>
<evidence type="ECO:0000313" key="11">
    <source>
        <dbReference type="Proteomes" id="UP000014074"/>
    </source>
</evidence>
<keyword evidence="8" id="KW-0812">Transmembrane</keyword>
<dbReference type="InterPro" id="IPR032466">
    <property type="entry name" value="Metal_Hydrolase"/>
</dbReference>
<dbReference type="SUPFAM" id="SSF51556">
    <property type="entry name" value="Metallo-dependent hydrolases"/>
    <property type="match status" value="1"/>
</dbReference>
<comment type="pathway">
    <text evidence="1">Pyrimidine metabolism; UMP biosynthesis via de novo pathway; (S)-dihydroorotate from bicarbonate: step 3/3.</text>
</comment>
<evidence type="ECO:0000256" key="6">
    <source>
        <dbReference type="ARBA" id="ARBA00022833"/>
    </source>
</evidence>
<dbReference type="Gene3D" id="3.20.20.140">
    <property type="entry name" value="Metal-dependent hydrolases"/>
    <property type="match status" value="1"/>
</dbReference>
<dbReference type="UniPathway" id="UPA00070">
    <property type="reaction ID" value="UER00117"/>
</dbReference>
<dbReference type="HOGENOM" id="CLU_041558_0_0_1"/>
<keyword evidence="8" id="KW-1133">Transmembrane helix</keyword>
<protein>
    <recommendedName>
        <fullName evidence="3">dihydroorotase</fullName>
        <ecNumber evidence="3">3.5.2.3</ecNumber>
    </recommendedName>
</protein>
<keyword evidence="8" id="KW-0472">Membrane</keyword>
<dbReference type="PANTHER" id="PTHR43137">
    <property type="entry name" value="DIHYDROOROTASE"/>
    <property type="match status" value="1"/>
</dbReference>
<dbReference type="AlphaFoldDB" id="R8BKL9"/>
<evidence type="ECO:0000256" key="7">
    <source>
        <dbReference type="ARBA" id="ARBA00022975"/>
    </source>
</evidence>
<accession>R8BKL9</accession>
<keyword evidence="11" id="KW-1185">Reference proteome</keyword>
<evidence type="ECO:0000256" key="2">
    <source>
        <dbReference type="ARBA" id="ARBA00005631"/>
    </source>
</evidence>